<evidence type="ECO:0000256" key="1">
    <source>
        <dbReference type="SAM" id="MobiDB-lite"/>
    </source>
</evidence>
<accession>A0ABD3V5G7</accession>
<sequence>MGCGTSKQTASLSGRRIRINVIEPTSIGMENTNLSPRSTGQDRRGDRLTTSMPTSVRKAAQRLSKTYSGDFTLPHLPE</sequence>
<comment type="caution">
    <text evidence="2">The sequence shown here is derived from an EMBL/GenBank/DDBJ whole genome shotgun (WGS) entry which is preliminary data.</text>
</comment>
<feature type="region of interest" description="Disordered" evidence="1">
    <location>
        <begin position="26"/>
        <end position="78"/>
    </location>
</feature>
<evidence type="ECO:0000313" key="2">
    <source>
        <dbReference type="EMBL" id="KAL3856406.1"/>
    </source>
</evidence>
<evidence type="ECO:0000313" key="3">
    <source>
        <dbReference type="Proteomes" id="UP001634394"/>
    </source>
</evidence>
<reference evidence="2 3" key="1">
    <citation type="submission" date="2024-11" db="EMBL/GenBank/DDBJ databases">
        <title>Chromosome-level genome assembly of the freshwater bivalve Anodonta woodiana.</title>
        <authorList>
            <person name="Chen X."/>
        </authorList>
    </citation>
    <scope>NUCLEOTIDE SEQUENCE [LARGE SCALE GENOMIC DNA]</scope>
    <source>
        <strain evidence="2">MN2024</strain>
        <tissue evidence="2">Gills</tissue>
    </source>
</reference>
<dbReference type="AlphaFoldDB" id="A0ABD3V5G7"/>
<keyword evidence="3" id="KW-1185">Reference proteome</keyword>
<name>A0ABD3V5G7_SINWO</name>
<organism evidence="2 3">
    <name type="scientific">Sinanodonta woodiana</name>
    <name type="common">Chinese pond mussel</name>
    <name type="synonym">Anodonta woodiana</name>
    <dbReference type="NCBI Taxonomy" id="1069815"/>
    <lineage>
        <taxon>Eukaryota</taxon>
        <taxon>Metazoa</taxon>
        <taxon>Spiralia</taxon>
        <taxon>Lophotrochozoa</taxon>
        <taxon>Mollusca</taxon>
        <taxon>Bivalvia</taxon>
        <taxon>Autobranchia</taxon>
        <taxon>Heteroconchia</taxon>
        <taxon>Palaeoheterodonta</taxon>
        <taxon>Unionida</taxon>
        <taxon>Unionoidea</taxon>
        <taxon>Unionidae</taxon>
        <taxon>Unioninae</taxon>
        <taxon>Sinanodonta</taxon>
    </lineage>
</organism>
<dbReference type="EMBL" id="JBJQND010000013">
    <property type="protein sequence ID" value="KAL3856406.1"/>
    <property type="molecule type" value="Genomic_DNA"/>
</dbReference>
<feature type="compositionally biased region" description="Polar residues" evidence="1">
    <location>
        <begin position="28"/>
        <end position="39"/>
    </location>
</feature>
<proteinExistence type="predicted"/>
<protein>
    <submittedName>
        <fullName evidence="2">Uncharacterized protein</fullName>
    </submittedName>
</protein>
<dbReference type="Proteomes" id="UP001634394">
    <property type="component" value="Unassembled WGS sequence"/>
</dbReference>
<gene>
    <name evidence="2" type="ORF">ACJMK2_011171</name>
</gene>